<evidence type="ECO:0000256" key="1">
    <source>
        <dbReference type="ARBA" id="ARBA00001974"/>
    </source>
</evidence>
<keyword evidence="8" id="KW-0411">Iron-sulfur</keyword>
<feature type="domain" description="FAD-binding FR-type" evidence="10">
    <location>
        <begin position="1"/>
        <end position="95"/>
    </location>
</feature>
<dbReference type="SUPFAM" id="SSF63380">
    <property type="entry name" value="Riboflavin synthase domain-like"/>
    <property type="match status" value="1"/>
</dbReference>
<evidence type="ECO:0000313" key="12">
    <source>
        <dbReference type="Proteomes" id="UP000265903"/>
    </source>
</evidence>
<dbReference type="EC" id="1.14.13.25" evidence="11"/>
<evidence type="ECO:0000256" key="7">
    <source>
        <dbReference type="ARBA" id="ARBA00023004"/>
    </source>
</evidence>
<dbReference type="InterPro" id="IPR001433">
    <property type="entry name" value="OxRdtase_FAD/NAD-bd"/>
</dbReference>
<keyword evidence="2" id="KW-0285">Flavoprotein</keyword>
<dbReference type="PANTHER" id="PTHR47354">
    <property type="entry name" value="NADH OXIDOREDUCTASE HCR"/>
    <property type="match status" value="1"/>
</dbReference>
<dbReference type="SUPFAM" id="SSF52343">
    <property type="entry name" value="Ferredoxin reductase-like, C-terminal NADP-linked domain"/>
    <property type="match status" value="1"/>
</dbReference>
<keyword evidence="12" id="KW-1185">Reference proteome</keyword>
<dbReference type="GO" id="GO:0015049">
    <property type="term" value="F:methane monooxygenase [NAD(P)H] activity"/>
    <property type="evidence" value="ECO:0007669"/>
    <property type="project" value="UniProtKB-EC"/>
</dbReference>
<reference evidence="11 12" key="1">
    <citation type="submission" date="2018-08" db="EMBL/GenBank/DDBJ databases">
        <title>Whole Genome Sequence of the Moderate Halophilic Marine Bacterium Marinobacter litoralis Sw-45.</title>
        <authorList>
            <person name="Musa H."/>
        </authorList>
    </citation>
    <scope>NUCLEOTIDE SEQUENCE [LARGE SCALE GENOMIC DNA]</scope>
    <source>
        <strain evidence="11 12">Sw-45</strain>
    </source>
</reference>
<evidence type="ECO:0000256" key="5">
    <source>
        <dbReference type="ARBA" id="ARBA00022827"/>
    </source>
</evidence>
<evidence type="ECO:0000256" key="4">
    <source>
        <dbReference type="ARBA" id="ARBA00022723"/>
    </source>
</evidence>
<evidence type="ECO:0000259" key="10">
    <source>
        <dbReference type="PROSITE" id="PS51384"/>
    </source>
</evidence>
<evidence type="ECO:0000256" key="2">
    <source>
        <dbReference type="ARBA" id="ARBA00022630"/>
    </source>
</evidence>
<dbReference type="Proteomes" id="UP000265903">
    <property type="component" value="Unassembled WGS sequence"/>
</dbReference>
<dbReference type="AlphaFoldDB" id="A0A3M2RFX5"/>
<dbReference type="Pfam" id="PF00175">
    <property type="entry name" value="NAD_binding_1"/>
    <property type="match status" value="1"/>
</dbReference>
<dbReference type="PRINTS" id="PR00371">
    <property type="entry name" value="FPNCR"/>
</dbReference>
<evidence type="ECO:0000313" key="11">
    <source>
        <dbReference type="EMBL" id="RMJ04207.1"/>
    </source>
</evidence>
<dbReference type="GO" id="GO:0046872">
    <property type="term" value="F:metal ion binding"/>
    <property type="evidence" value="ECO:0007669"/>
    <property type="project" value="UniProtKB-KW"/>
</dbReference>
<dbReference type="GO" id="GO:0050660">
    <property type="term" value="F:flavin adenine dinucleotide binding"/>
    <property type="evidence" value="ECO:0007669"/>
    <property type="project" value="InterPro"/>
</dbReference>
<keyword evidence="5" id="KW-0274">FAD</keyword>
<proteinExistence type="predicted"/>
<dbReference type="InterPro" id="IPR039261">
    <property type="entry name" value="FNR_nucleotide-bd"/>
</dbReference>
<keyword evidence="11" id="KW-0503">Monooxygenase</keyword>
<dbReference type="PIRSF" id="PIRSF006816">
    <property type="entry name" value="Cyc3_hyd_g"/>
    <property type="match status" value="1"/>
</dbReference>
<keyword evidence="7" id="KW-0408">Iron</keyword>
<dbReference type="InterPro" id="IPR012165">
    <property type="entry name" value="Cyt_c3_hydrogenase_gsu"/>
</dbReference>
<evidence type="ECO:0000256" key="3">
    <source>
        <dbReference type="ARBA" id="ARBA00022714"/>
    </source>
</evidence>
<dbReference type="GO" id="GO:0051537">
    <property type="term" value="F:2 iron, 2 sulfur cluster binding"/>
    <property type="evidence" value="ECO:0007669"/>
    <property type="project" value="UniProtKB-KW"/>
</dbReference>
<dbReference type="CDD" id="cd06198">
    <property type="entry name" value="FNR_like_3"/>
    <property type="match status" value="1"/>
</dbReference>
<dbReference type="PROSITE" id="PS51384">
    <property type="entry name" value="FAD_FR"/>
    <property type="match status" value="1"/>
</dbReference>
<evidence type="ECO:0000256" key="8">
    <source>
        <dbReference type="ARBA" id="ARBA00023014"/>
    </source>
</evidence>
<comment type="cofactor">
    <cofactor evidence="9">
        <name>[2Fe-2S] cluster</name>
        <dbReference type="ChEBI" id="CHEBI:190135"/>
    </cofactor>
</comment>
<dbReference type="Gene3D" id="2.40.30.10">
    <property type="entry name" value="Translation factors"/>
    <property type="match status" value="1"/>
</dbReference>
<dbReference type="EMBL" id="QMDL01000002">
    <property type="protein sequence ID" value="RMJ04207.1"/>
    <property type="molecule type" value="Genomic_DNA"/>
</dbReference>
<dbReference type="PRINTS" id="PR00410">
    <property type="entry name" value="PHEHYDRXLASE"/>
</dbReference>
<dbReference type="InterPro" id="IPR050415">
    <property type="entry name" value="MRET"/>
</dbReference>
<evidence type="ECO:0000256" key="6">
    <source>
        <dbReference type="ARBA" id="ARBA00023002"/>
    </source>
</evidence>
<keyword evidence="6 11" id="KW-0560">Oxidoreductase</keyword>
<comment type="cofactor">
    <cofactor evidence="1">
        <name>FAD</name>
        <dbReference type="ChEBI" id="CHEBI:57692"/>
    </cofactor>
</comment>
<keyword evidence="3" id="KW-0001">2Fe-2S</keyword>
<protein>
    <submittedName>
        <fullName evidence="11">Methane monooxygenase component C</fullName>
        <ecNumber evidence="11">1.14.13.25</ecNumber>
    </submittedName>
</protein>
<comment type="caution">
    <text evidence="11">The sequence shown here is derived from an EMBL/GenBank/DDBJ whole genome shotgun (WGS) entry which is preliminary data.</text>
</comment>
<dbReference type="InterPro" id="IPR001709">
    <property type="entry name" value="Flavoprot_Pyr_Nucl_cyt_Rdtase"/>
</dbReference>
<dbReference type="InterPro" id="IPR017927">
    <property type="entry name" value="FAD-bd_FR_type"/>
</dbReference>
<dbReference type="PANTHER" id="PTHR47354:SF8">
    <property type="entry name" value="1,2-PHENYLACETYL-COA EPOXIDASE, SUBUNIT E"/>
    <property type="match status" value="1"/>
</dbReference>
<dbReference type="GO" id="GO:0006221">
    <property type="term" value="P:pyrimidine nucleotide biosynthetic process"/>
    <property type="evidence" value="ECO:0007669"/>
    <property type="project" value="InterPro"/>
</dbReference>
<dbReference type="Pfam" id="PF08022">
    <property type="entry name" value="FAD_binding_8"/>
    <property type="match status" value="1"/>
</dbReference>
<organism evidence="11 12">
    <name type="scientific">Marinobacter litoralis</name>
    <dbReference type="NCBI Taxonomy" id="187981"/>
    <lineage>
        <taxon>Bacteria</taxon>
        <taxon>Pseudomonadati</taxon>
        <taxon>Pseudomonadota</taxon>
        <taxon>Gammaproteobacteria</taxon>
        <taxon>Pseudomonadales</taxon>
        <taxon>Marinobacteraceae</taxon>
        <taxon>Marinobacter</taxon>
    </lineage>
</organism>
<dbReference type="InterPro" id="IPR013112">
    <property type="entry name" value="FAD-bd_8"/>
</dbReference>
<sequence>MTSVTQLTPEQWELTVKPDGHRGFDYKAGQFVWLNVGHNPFSIKENPFSICSAPASGSELSFMIRELGDFTRTIGQIKPGTGAYLDGPYGNLSVQGRTEPGIAFIAGGVGLAPLLSMLRQLRLSDDSRKVRVLYGNRVIEQIAYRDELNAGDVVYVLSEPPKAWPGEVGLIDAALLDRVFSETEFSEWLFVMCGPRGMMDGVEDHLIKRGTPSHRILSERFNYD</sequence>
<gene>
    <name evidence="11" type="primary">mmoC</name>
    <name evidence="11" type="ORF">DOQ08_01527</name>
</gene>
<dbReference type="InterPro" id="IPR017938">
    <property type="entry name" value="Riboflavin_synthase-like_b-brl"/>
</dbReference>
<accession>A0A3M2RFX5</accession>
<dbReference type="Gene3D" id="3.40.50.80">
    <property type="entry name" value="Nucleotide-binding domain of ferredoxin-NADP reductase (FNR) module"/>
    <property type="match status" value="1"/>
</dbReference>
<name>A0A3M2RFX5_9GAMM</name>
<keyword evidence="4" id="KW-0479">Metal-binding</keyword>
<evidence type="ECO:0000256" key="9">
    <source>
        <dbReference type="ARBA" id="ARBA00034078"/>
    </source>
</evidence>